<dbReference type="InterPro" id="IPR009858">
    <property type="entry name" value="DUF1415"/>
</dbReference>
<evidence type="ECO:0000313" key="2">
    <source>
        <dbReference type="Proteomes" id="UP001239782"/>
    </source>
</evidence>
<name>A0AA51X6C8_9GAMM</name>
<protein>
    <submittedName>
        <fullName evidence="1">DUF1415 domain-containing protein</fullName>
    </submittedName>
</protein>
<dbReference type="RefSeq" id="WP_309202129.1">
    <property type="nucleotide sequence ID" value="NZ_CP133548.1"/>
</dbReference>
<dbReference type="EMBL" id="CP133548">
    <property type="protein sequence ID" value="WMS86993.1"/>
    <property type="molecule type" value="Genomic_DNA"/>
</dbReference>
<sequence length="204" mass="23147">MSNKFMVNKDVSNKAIKAIELWVKEIVVDHRFCPFAKLPFEQQRIAYRVANIASRMDIDSSLVLALSELDECIGELQNQQAIDTTLLIFPDSFFDFEQFLILLDYSEEFLEASNLTEEFQLAHFHPDYCFAGVDSDAAENFTNRAPFPVLHLLRQSSVSAGLDSISSPESIPDRNIRYANAKGSEFWQQALSKINEKVNEEGGL</sequence>
<organism evidence="1 2">
    <name type="scientific">Pleionea litopenaei</name>
    <dbReference type="NCBI Taxonomy" id="3070815"/>
    <lineage>
        <taxon>Bacteria</taxon>
        <taxon>Pseudomonadati</taxon>
        <taxon>Pseudomonadota</taxon>
        <taxon>Gammaproteobacteria</taxon>
        <taxon>Oceanospirillales</taxon>
        <taxon>Pleioneaceae</taxon>
        <taxon>Pleionea</taxon>
    </lineage>
</organism>
<dbReference type="KEGG" id="plei:Q9312_17400"/>
<accession>A0AA51X6C8</accession>
<gene>
    <name evidence="1" type="ORF">Q9312_17400</name>
</gene>
<reference evidence="1 2" key="1">
    <citation type="submission" date="2023-08" db="EMBL/GenBank/DDBJ databases">
        <title>Pleionea litopenaei sp. nov., isolated from stomach of juvenile Litopenaeus vannamei.</title>
        <authorList>
            <person name="Rho A.M."/>
            <person name="Hwang C.Y."/>
        </authorList>
    </citation>
    <scope>NUCLEOTIDE SEQUENCE [LARGE SCALE GENOMIC DNA]</scope>
    <source>
        <strain evidence="1 2">HL-JVS1</strain>
    </source>
</reference>
<proteinExistence type="predicted"/>
<dbReference type="AlphaFoldDB" id="A0AA51X6C8"/>
<dbReference type="Pfam" id="PF07209">
    <property type="entry name" value="DUF1415"/>
    <property type="match status" value="1"/>
</dbReference>
<keyword evidence="2" id="KW-1185">Reference proteome</keyword>
<evidence type="ECO:0000313" key="1">
    <source>
        <dbReference type="EMBL" id="WMS86993.1"/>
    </source>
</evidence>
<dbReference type="Proteomes" id="UP001239782">
    <property type="component" value="Chromosome"/>
</dbReference>